<reference evidence="2 3" key="1">
    <citation type="journal article" date="2008" name="Genome Biol.">
        <title>A genomic analysis of the archaeal system Ignicoccus hospitalis-Nanoarchaeum equitans.</title>
        <authorList>
            <person name="Podar M."/>
            <person name="Anderson I."/>
            <person name="Makarova K.S."/>
            <person name="Elkins J.G."/>
            <person name="Ivanova N."/>
            <person name="Wall M.A."/>
            <person name="Lykidis A."/>
            <person name="Mavromatis K."/>
            <person name="Sun H."/>
            <person name="Hudson M.E."/>
            <person name="Chen W."/>
            <person name="Deciu C."/>
            <person name="Hutchison D."/>
            <person name="Eads J.R."/>
            <person name="Anderson A."/>
            <person name="Fernandes F."/>
            <person name="Szeto E."/>
            <person name="Lapidus A."/>
            <person name="Kyrpides N.C."/>
            <person name="Saier M.H.Jr."/>
            <person name="Richardson P.M."/>
            <person name="Rachel R."/>
            <person name="Huber H."/>
            <person name="Eisen J.A."/>
            <person name="Koonin E.V."/>
            <person name="Keller M."/>
            <person name="Stetter K.O."/>
        </authorList>
    </citation>
    <scope>NUCLEOTIDE SEQUENCE [LARGE SCALE GENOMIC DNA]</scope>
    <source>
        <strain evidence="3">KIN4/I / DSM 18386 / JCM 14125</strain>
    </source>
</reference>
<keyword evidence="1" id="KW-0051">Antiviral defense</keyword>
<evidence type="ECO:0000313" key="2">
    <source>
        <dbReference type="EMBL" id="ABU82316.1"/>
    </source>
</evidence>
<accession>A8ABL4</accession>
<dbReference type="InterPro" id="IPR013422">
    <property type="entry name" value="CRISPR-assoc_prot_Cas5_N"/>
</dbReference>
<dbReference type="eggNOG" id="arCOG02670">
    <property type="taxonomic scope" value="Archaea"/>
</dbReference>
<name>A8ABL4_IGNH4</name>
<dbReference type="Proteomes" id="UP000000262">
    <property type="component" value="Chromosome"/>
</dbReference>
<organism evidence="2 3">
    <name type="scientific">Ignicoccus hospitalis (strain KIN4/I / DSM 18386 / JCM 14125)</name>
    <dbReference type="NCBI Taxonomy" id="453591"/>
    <lineage>
        <taxon>Archaea</taxon>
        <taxon>Thermoproteota</taxon>
        <taxon>Thermoprotei</taxon>
        <taxon>Desulfurococcales</taxon>
        <taxon>Desulfurococcaceae</taxon>
        <taxon>Ignicoccus</taxon>
    </lineage>
</organism>
<proteinExistence type="predicted"/>
<dbReference type="AlphaFoldDB" id="A8ABL4"/>
<sequence>MMGLFFELELAWGFSVRYPMSSAAQLAPPLPPPSTAIGALAEALAITLGLGETIKVAGKAAKRGRKRSKEGLCSTAYAVFKATKGAAFALSPESPVGVALKSEINRLLQAPYLNPGNVHEGDEINKVRMFGVQAITSAYAPKGLLWMMVVLDEKELVGELRAIRKDLKGEEVMDALERVTIRRIGVKEGIVSTKKKEVGEVTKEEEVESCFYARKGSVVRKLGKAVPIVMWRPGRETFCGGDPKYDVYLVPAGPLSDQFFLTPPRGVKGKCEDSLVIKKAWCLNKYCVEGGET</sequence>
<dbReference type="KEGG" id="iho:Igni_1139"/>
<dbReference type="Gene3D" id="3.30.70.3120">
    <property type="match status" value="1"/>
</dbReference>
<dbReference type="EMBL" id="CP000816">
    <property type="protein sequence ID" value="ABU82316.1"/>
    <property type="molecule type" value="Genomic_DNA"/>
</dbReference>
<gene>
    <name evidence="2" type="ordered locus">Igni_1139</name>
</gene>
<dbReference type="InterPro" id="IPR053725">
    <property type="entry name" value="CRISPR_Cas5_sf"/>
</dbReference>
<evidence type="ECO:0000313" key="3">
    <source>
        <dbReference type="Proteomes" id="UP000000262"/>
    </source>
</evidence>
<dbReference type="STRING" id="453591.Igni_1139"/>
<dbReference type="NCBIfam" id="TIGR02593">
    <property type="entry name" value="CRISPR_cas5"/>
    <property type="match status" value="1"/>
</dbReference>
<dbReference type="HOGENOM" id="CLU_1072073_0_0_2"/>
<dbReference type="GeneID" id="5562181"/>
<evidence type="ECO:0000256" key="1">
    <source>
        <dbReference type="ARBA" id="ARBA00023118"/>
    </source>
</evidence>
<keyword evidence="3" id="KW-1185">Reference proteome</keyword>
<dbReference type="GO" id="GO:0051607">
    <property type="term" value="P:defense response to virus"/>
    <property type="evidence" value="ECO:0007669"/>
    <property type="project" value="UniProtKB-KW"/>
</dbReference>
<protein>
    <submittedName>
        <fullName evidence="2">CRISPR-associated protein Cas5</fullName>
    </submittedName>
</protein>
<dbReference type="RefSeq" id="WP_012123280.1">
    <property type="nucleotide sequence ID" value="NC_009776.1"/>
</dbReference>
<dbReference type="CDD" id="cd09649">
    <property type="entry name" value="Cas5_I-A"/>
    <property type="match status" value="1"/>
</dbReference>